<keyword evidence="3" id="KW-1185">Reference proteome</keyword>
<protein>
    <submittedName>
        <fullName evidence="2">Uncharacterized protein</fullName>
    </submittedName>
</protein>
<feature type="compositionally biased region" description="Basic and acidic residues" evidence="1">
    <location>
        <begin position="336"/>
        <end position="347"/>
    </location>
</feature>
<accession>A0A507B2I7</accession>
<dbReference type="GeneID" id="41973094"/>
<name>A0A507B2I7_9PEZI</name>
<feature type="region of interest" description="Disordered" evidence="1">
    <location>
        <begin position="308"/>
        <end position="357"/>
    </location>
</feature>
<feature type="compositionally biased region" description="Polar residues" evidence="1">
    <location>
        <begin position="48"/>
        <end position="61"/>
    </location>
</feature>
<feature type="region of interest" description="Disordered" evidence="1">
    <location>
        <begin position="194"/>
        <end position="223"/>
    </location>
</feature>
<gene>
    <name evidence="2" type="ORF">E0L32_005647</name>
</gene>
<dbReference type="EMBL" id="SKBQ01000030">
    <property type="protein sequence ID" value="TPX13947.1"/>
    <property type="molecule type" value="Genomic_DNA"/>
</dbReference>
<feature type="region of interest" description="Disordered" evidence="1">
    <location>
        <begin position="239"/>
        <end position="270"/>
    </location>
</feature>
<reference evidence="2 3" key="1">
    <citation type="submission" date="2019-06" db="EMBL/GenBank/DDBJ databases">
        <title>Draft genome sequence of the filamentous fungus Phialemoniopsis curvata isolated from diesel fuel.</title>
        <authorList>
            <person name="Varaljay V.A."/>
            <person name="Lyon W.J."/>
            <person name="Crouch A.L."/>
            <person name="Drake C.E."/>
            <person name="Hollomon J.M."/>
            <person name="Nadeau L.J."/>
            <person name="Nunn H.S."/>
            <person name="Stevenson B.S."/>
            <person name="Bojanowski C.L."/>
            <person name="Crookes-Goodson W.J."/>
        </authorList>
    </citation>
    <scope>NUCLEOTIDE SEQUENCE [LARGE SCALE GENOMIC DNA]</scope>
    <source>
        <strain evidence="2 3">D216</strain>
    </source>
</reference>
<evidence type="ECO:0000313" key="3">
    <source>
        <dbReference type="Proteomes" id="UP000319257"/>
    </source>
</evidence>
<feature type="compositionally biased region" description="Basic and acidic residues" evidence="1">
    <location>
        <begin position="258"/>
        <end position="270"/>
    </location>
</feature>
<proteinExistence type="predicted"/>
<evidence type="ECO:0000313" key="2">
    <source>
        <dbReference type="EMBL" id="TPX13947.1"/>
    </source>
</evidence>
<feature type="region of interest" description="Disordered" evidence="1">
    <location>
        <begin position="46"/>
        <end position="76"/>
    </location>
</feature>
<comment type="caution">
    <text evidence="2">The sequence shown here is derived from an EMBL/GenBank/DDBJ whole genome shotgun (WGS) entry which is preliminary data.</text>
</comment>
<dbReference type="RefSeq" id="XP_030995658.1">
    <property type="nucleotide sequence ID" value="XM_031140192.1"/>
</dbReference>
<feature type="region of interest" description="Disordered" evidence="1">
    <location>
        <begin position="280"/>
        <end position="299"/>
    </location>
</feature>
<dbReference type="Proteomes" id="UP000319257">
    <property type="component" value="Unassembled WGS sequence"/>
</dbReference>
<organism evidence="2 3">
    <name type="scientific">Thyridium curvatum</name>
    <dbReference type="NCBI Taxonomy" id="1093900"/>
    <lineage>
        <taxon>Eukaryota</taxon>
        <taxon>Fungi</taxon>
        <taxon>Dikarya</taxon>
        <taxon>Ascomycota</taxon>
        <taxon>Pezizomycotina</taxon>
        <taxon>Sordariomycetes</taxon>
        <taxon>Sordariomycetidae</taxon>
        <taxon>Thyridiales</taxon>
        <taxon>Thyridiaceae</taxon>
        <taxon>Thyridium</taxon>
    </lineage>
</organism>
<dbReference type="AlphaFoldDB" id="A0A507B2I7"/>
<evidence type="ECO:0000256" key="1">
    <source>
        <dbReference type="SAM" id="MobiDB-lite"/>
    </source>
</evidence>
<sequence>MNSDKSFSLSLRDFAPRHFCDGVEDVSLSFSYKQLATIVDIAEKHEMSATSDQSTSNQLERSQPPPIGRPNAREVARMRQAKLDARDKDYEPEEDEYECGVRIDGQLYRHLLDVPKLGSRLCVFFEAKRDREPPKGRWATYTQEALEHIAIIWARHFDQESGTMALNPLGGLAKNTSRTSLNPKVQILPEDIGHDGIGDHSPYSPLAVAQPQADAPGPGSQVVIPQVADGQHMRLSTPRLALSYGPGPDQPPPTPCGEFREAAEPFPERVSGELLAERLRLEAGPREGRRHSRGRDGGDLAKLLEEADSKKNNTNNNSGHPADTPRVSLQPSPDMLSRRDFETDLHGGHSQTVARVC</sequence>
<dbReference type="InParanoid" id="A0A507B2I7"/>